<accession>A0AAV7HI37</accession>
<proteinExistence type="predicted"/>
<dbReference type="Proteomes" id="UP000775213">
    <property type="component" value="Unassembled WGS sequence"/>
</dbReference>
<dbReference type="EMBL" id="JAGFBR010000004">
    <property type="protein sequence ID" value="KAH0467713.1"/>
    <property type="molecule type" value="Genomic_DNA"/>
</dbReference>
<comment type="caution">
    <text evidence="1">The sequence shown here is derived from an EMBL/GenBank/DDBJ whole genome shotgun (WGS) entry which is preliminary data.</text>
</comment>
<sequence length="82" mass="9957">MWCIYLIHDRMFFNTRYIMVTRILVMTPHTYKLGYIWYDEYYCICTNGIIEPLAGNHKENTISILDDAFRLSIIPYTLKYFD</sequence>
<protein>
    <submittedName>
        <fullName evidence="1">Uncharacterized protein</fullName>
    </submittedName>
</protein>
<organism evidence="1 2">
    <name type="scientific">Dendrobium chrysotoxum</name>
    <name type="common">Orchid</name>
    <dbReference type="NCBI Taxonomy" id="161865"/>
    <lineage>
        <taxon>Eukaryota</taxon>
        <taxon>Viridiplantae</taxon>
        <taxon>Streptophyta</taxon>
        <taxon>Embryophyta</taxon>
        <taxon>Tracheophyta</taxon>
        <taxon>Spermatophyta</taxon>
        <taxon>Magnoliopsida</taxon>
        <taxon>Liliopsida</taxon>
        <taxon>Asparagales</taxon>
        <taxon>Orchidaceae</taxon>
        <taxon>Epidendroideae</taxon>
        <taxon>Malaxideae</taxon>
        <taxon>Dendrobiinae</taxon>
        <taxon>Dendrobium</taxon>
    </lineage>
</organism>
<evidence type="ECO:0000313" key="2">
    <source>
        <dbReference type="Proteomes" id="UP000775213"/>
    </source>
</evidence>
<dbReference type="AlphaFoldDB" id="A0AAV7HI37"/>
<evidence type="ECO:0000313" key="1">
    <source>
        <dbReference type="EMBL" id="KAH0467713.1"/>
    </source>
</evidence>
<name>A0AAV7HI37_DENCH</name>
<keyword evidence="2" id="KW-1185">Reference proteome</keyword>
<reference evidence="1 2" key="1">
    <citation type="journal article" date="2021" name="Hortic Res">
        <title>Chromosome-scale assembly of the Dendrobium chrysotoxum genome enhances the understanding of orchid evolution.</title>
        <authorList>
            <person name="Zhang Y."/>
            <person name="Zhang G.Q."/>
            <person name="Zhang D."/>
            <person name="Liu X.D."/>
            <person name="Xu X.Y."/>
            <person name="Sun W.H."/>
            <person name="Yu X."/>
            <person name="Zhu X."/>
            <person name="Wang Z.W."/>
            <person name="Zhao X."/>
            <person name="Zhong W.Y."/>
            <person name="Chen H."/>
            <person name="Yin W.L."/>
            <person name="Huang T."/>
            <person name="Niu S.C."/>
            <person name="Liu Z.J."/>
        </authorList>
    </citation>
    <scope>NUCLEOTIDE SEQUENCE [LARGE SCALE GENOMIC DNA]</scope>
    <source>
        <strain evidence="1">Lindl</strain>
    </source>
</reference>
<gene>
    <name evidence="1" type="ORF">IEQ34_002746</name>
</gene>